<evidence type="ECO:0000256" key="1">
    <source>
        <dbReference type="ARBA" id="ARBA00001033"/>
    </source>
</evidence>
<comment type="similarity">
    <text evidence="7">Belongs to the inositol monophosphatase superfamily.</text>
</comment>
<dbReference type="FunFam" id="3.30.540.10:FF:000003">
    <property type="entry name" value="Inositol-1-monophosphatase"/>
    <property type="match status" value="1"/>
</dbReference>
<dbReference type="PROSITE" id="PS00629">
    <property type="entry name" value="IMP_1"/>
    <property type="match status" value="1"/>
</dbReference>
<dbReference type="InterPro" id="IPR000760">
    <property type="entry name" value="Inositol_monophosphatase-like"/>
</dbReference>
<dbReference type="InterPro" id="IPR020583">
    <property type="entry name" value="Inositol_monoP_metal-BS"/>
</dbReference>
<evidence type="ECO:0000256" key="6">
    <source>
        <dbReference type="PIRSR" id="PIRSR600760-2"/>
    </source>
</evidence>
<feature type="binding site" evidence="6">
    <location>
        <position position="84"/>
    </location>
    <ligand>
        <name>Mg(2+)</name>
        <dbReference type="ChEBI" id="CHEBI:18420"/>
        <label>1</label>
        <note>catalytic</note>
    </ligand>
</feature>
<dbReference type="EMBL" id="FQUM01000003">
    <property type="protein sequence ID" value="SHF06096.1"/>
    <property type="molecule type" value="Genomic_DNA"/>
</dbReference>
<evidence type="ECO:0000313" key="8">
    <source>
        <dbReference type="EMBL" id="SHF06096.1"/>
    </source>
</evidence>
<comment type="catalytic activity">
    <reaction evidence="1 7">
        <text>a myo-inositol phosphate + H2O = myo-inositol + phosphate</text>
        <dbReference type="Rhea" id="RHEA:24056"/>
        <dbReference type="ChEBI" id="CHEBI:15377"/>
        <dbReference type="ChEBI" id="CHEBI:17268"/>
        <dbReference type="ChEBI" id="CHEBI:43474"/>
        <dbReference type="ChEBI" id="CHEBI:84139"/>
        <dbReference type="EC" id="3.1.3.25"/>
    </reaction>
</comment>
<feature type="binding site" evidence="6">
    <location>
        <position position="86"/>
    </location>
    <ligand>
        <name>Mg(2+)</name>
        <dbReference type="ChEBI" id="CHEBI:18420"/>
        <label>1</label>
        <note>catalytic</note>
    </ligand>
</feature>
<dbReference type="Gene3D" id="3.30.540.10">
    <property type="entry name" value="Fructose-1,6-Bisphosphatase, subunit A, domain 1"/>
    <property type="match status" value="1"/>
</dbReference>
<comment type="cofactor">
    <cofactor evidence="2 6 7">
        <name>Mg(2+)</name>
        <dbReference type="ChEBI" id="CHEBI:18420"/>
    </cofactor>
</comment>
<dbReference type="GO" id="GO:0008934">
    <property type="term" value="F:inositol monophosphate 1-phosphatase activity"/>
    <property type="evidence" value="ECO:0007669"/>
    <property type="project" value="InterPro"/>
</dbReference>
<evidence type="ECO:0000256" key="7">
    <source>
        <dbReference type="RuleBase" id="RU364068"/>
    </source>
</evidence>
<dbReference type="Gene3D" id="3.40.190.80">
    <property type="match status" value="1"/>
</dbReference>
<dbReference type="InterPro" id="IPR033942">
    <property type="entry name" value="IMPase"/>
</dbReference>
<gene>
    <name evidence="8" type="ORF">SAMN05444274_103380</name>
</gene>
<feature type="binding site" evidence="6">
    <location>
        <position position="210"/>
    </location>
    <ligand>
        <name>Mg(2+)</name>
        <dbReference type="ChEBI" id="CHEBI:18420"/>
        <label>1</label>
        <note>catalytic</note>
    </ligand>
</feature>
<evidence type="ECO:0000256" key="4">
    <source>
        <dbReference type="ARBA" id="ARBA00022801"/>
    </source>
</evidence>
<proteinExistence type="inferred from homology"/>
<protein>
    <recommendedName>
        <fullName evidence="7">Inositol-1-monophosphatase</fullName>
        <ecNumber evidence="7">3.1.3.25</ecNumber>
    </recommendedName>
</protein>
<name>A0A1M4YL15_9BACT</name>
<organism evidence="8 9">
    <name type="scientific">Mariniphaga anaerophila</name>
    <dbReference type="NCBI Taxonomy" id="1484053"/>
    <lineage>
        <taxon>Bacteria</taxon>
        <taxon>Pseudomonadati</taxon>
        <taxon>Bacteroidota</taxon>
        <taxon>Bacteroidia</taxon>
        <taxon>Marinilabiliales</taxon>
        <taxon>Prolixibacteraceae</taxon>
        <taxon>Mariniphaga</taxon>
    </lineage>
</organism>
<feature type="binding site" evidence="6">
    <location>
        <position position="87"/>
    </location>
    <ligand>
        <name>Mg(2+)</name>
        <dbReference type="ChEBI" id="CHEBI:18420"/>
        <label>1</label>
        <note>catalytic</note>
    </ligand>
</feature>
<dbReference type="GO" id="GO:0006020">
    <property type="term" value="P:inositol metabolic process"/>
    <property type="evidence" value="ECO:0007669"/>
    <property type="project" value="TreeGrafter"/>
</dbReference>
<dbReference type="RefSeq" id="WP_073000485.1">
    <property type="nucleotide sequence ID" value="NZ_FQUM01000003.1"/>
</dbReference>
<feature type="binding site" evidence="6">
    <location>
        <position position="68"/>
    </location>
    <ligand>
        <name>Mg(2+)</name>
        <dbReference type="ChEBI" id="CHEBI:18420"/>
        <label>1</label>
        <note>catalytic</note>
    </ligand>
</feature>
<dbReference type="PRINTS" id="PR00377">
    <property type="entry name" value="IMPHPHTASES"/>
</dbReference>
<dbReference type="EC" id="3.1.3.25" evidence="7"/>
<evidence type="ECO:0000256" key="3">
    <source>
        <dbReference type="ARBA" id="ARBA00022723"/>
    </source>
</evidence>
<dbReference type="Pfam" id="PF00459">
    <property type="entry name" value="Inositol_P"/>
    <property type="match status" value="1"/>
</dbReference>
<dbReference type="SUPFAM" id="SSF56655">
    <property type="entry name" value="Carbohydrate phosphatase"/>
    <property type="match status" value="1"/>
</dbReference>
<accession>A0A1M4YL15</accession>
<dbReference type="GO" id="GO:0007165">
    <property type="term" value="P:signal transduction"/>
    <property type="evidence" value="ECO:0007669"/>
    <property type="project" value="TreeGrafter"/>
</dbReference>
<reference evidence="8 9" key="1">
    <citation type="submission" date="2016-11" db="EMBL/GenBank/DDBJ databases">
        <authorList>
            <person name="Jaros S."/>
            <person name="Januszkiewicz K."/>
            <person name="Wedrychowicz H."/>
        </authorList>
    </citation>
    <scope>NUCLEOTIDE SEQUENCE [LARGE SCALE GENOMIC DNA]</scope>
    <source>
        <strain evidence="8 9">DSM 26910</strain>
    </source>
</reference>
<dbReference type="GO" id="GO:0046872">
    <property type="term" value="F:metal ion binding"/>
    <property type="evidence" value="ECO:0007669"/>
    <property type="project" value="UniProtKB-KW"/>
</dbReference>
<dbReference type="CDD" id="cd01639">
    <property type="entry name" value="IMPase"/>
    <property type="match status" value="1"/>
</dbReference>
<dbReference type="PANTHER" id="PTHR20854">
    <property type="entry name" value="INOSITOL MONOPHOSPHATASE"/>
    <property type="match status" value="1"/>
</dbReference>
<dbReference type="PANTHER" id="PTHR20854:SF4">
    <property type="entry name" value="INOSITOL-1-MONOPHOSPHATASE-RELATED"/>
    <property type="match status" value="1"/>
</dbReference>
<keyword evidence="5 6" id="KW-0460">Magnesium</keyword>
<evidence type="ECO:0000256" key="2">
    <source>
        <dbReference type="ARBA" id="ARBA00001946"/>
    </source>
</evidence>
<dbReference type="STRING" id="1484053.SAMN05444274_103380"/>
<keyword evidence="3 6" id="KW-0479">Metal-binding</keyword>
<keyword evidence="9" id="KW-1185">Reference proteome</keyword>
<dbReference type="AlphaFoldDB" id="A0A1M4YL15"/>
<evidence type="ECO:0000256" key="5">
    <source>
        <dbReference type="ARBA" id="ARBA00022842"/>
    </source>
</evidence>
<evidence type="ECO:0000313" key="9">
    <source>
        <dbReference type="Proteomes" id="UP000184164"/>
    </source>
</evidence>
<keyword evidence="4 7" id="KW-0378">Hydrolase</keyword>
<dbReference type="Proteomes" id="UP000184164">
    <property type="component" value="Unassembled WGS sequence"/>
</dbReference>
<sequence length="259" mass="28003">MSALSTDLNIALQAARAGAEVIREKFGNSSNARVKGEAQGLVTDTDFAAETAIFSVLKNNSAYNILSEESGLLRQEPGKKWVVDPLDGTSNFARGIPLFAVSIGLMEGNDFLLGVIIDPISQKEYTAEKGGGAFCNGKQIVLPPLREDFTPCVFLNHGYGHEDRNNFKKVAEKLAVNFDTLKFGTTAVELCFLAAGSVDGFICSGDSLWDFAAGAVIATEAGCVFSDWQGNPWNNQSDKLLFSRREIHESLVKQLEKIG</sequence>